<keyword evidence="2" id="KW-1185">Reference proteome</keyword>
<dbReference type="EMBL" id="KZ505849">
    <property type="protein sequence ID" value="PKU44110.1"/>
    <property type="molecule type" value="Genomic_DNA"/>
</dbReference>
<proteinExistence type="predicted"/>
<sequence length="109" mass="11975">MLSSPAHQCQGLGTIPGSQFCFGPLDGHGHVLLPHTKEASSKSATLDMESGHTVYAQLIYSKRLSMFFKVLSEKFFNEVQAPSLMVVDLLDHRVFMTSAATVCWTLLDS</sequence>
<accession>A0A2I0UDI9</accession>
<reference evidence="2" key="2">
    <citation type="submission" date="2017-12" db="EMBL/GenBank/DDBJ databases">
        <title>Genome sequence of the Bar-tailed Godwit (Limosa lapponica baueri).</title>
        <authorList>
            <person name="Lima N.C.B."/>
            <person name="Parody-Merino A.M."/>
            <person name="Battley P.F."/>
            <person name="Fidler A.E."/>
            <person name="Prosdocimi F."/>
        </authorList>
    </citation>
    <scope>NUCLEOTIDE SEQUENCE [LARGE SCALE GENOMIC DNA]</scope>
</reference>
<evidence type="ECO:0000313" key="1">
    <source>
        <dbReference type="EMBL" id="PKU44110.1"/>
    </source>
</evidence>
<dbReference type="AlphaFoldDB" id="A0A2I0UDI9"/>
<name>A0A2I0UDI9_LIMLA</name>
<organism evidence="1 2">
    <name type="scientific">Limosa lapponica baueri</name>
    <dbReference type="NCBI Taxonomy" id="1758121"/>
    <lineage>
        <taxon>Eukaryota</taxon>
        <taxon>Metazoa</taxon>
        <taxon>Chordata</taxon>
        <taxon>Craniata</taxon>
        <taxon>Vertebrata</taxon>
        <taxon>Euteleostomi</taxon>
        <taxon>Archelosauria</taxon>
        <taxon>Archosauria</taxon>
        <taxon>Dinosauria</taxon>
        <taxon>Saurischia</taxon>
        <taxon>Theropoda</taxon>
        <taxon>Coelurosauria</taxon>
        <taxon>Aves</taxon>
        <taxon>Neognathae</taxon>
        <taxon>Neoaves</taxon>
        <taxon>Charadriiformes</taxon>
        <taxon>Scolopacidae</taxon>
        <taxon>Limosa</taxon>
    </lineage>
</organism>
<reference evidence="2" key="1">
    <citation type="submission" date="2017-11" db="EMBL/GenBank/DDBJ databases">
        <authorList>
            <person name="Lima N.C."/>
            <person name="Parody-Merino A.M."/>
            <person name="Battley P.F."/>
            <person name="Fidler A.E."/>
            <person name="Prosdocimi F."/>
        </authorList>
    </citation>
    <scope>NUCLEOTIDE SEQUENCE [LARGE SCALE GENOMIC DNA]</scope>
</reference>
<evidence type="ECO:0000313" key="2">
    <source>
        <dbReference type="Proteomes" id="UP000233556"/>
    </source>
</evidence>
<dbReference type="Proteomes" id="UP000233556">
    <property type="component" value="Unassembled WGS sequence"/>
</dbReference>
<protein>
    <submittedName>
        <fullName evidence="1">Uncharacterized protein</fullName>
    </submittedName>
</protein>
<gene>
    <name evidence="1" type="ORF">llap_5587</name>
</gene>